<feature type="compositionally biased region" description="Polar residues" evidence="1">
    <location>
        <begin position="24"/>
        <end position="36"/>
    </location>
</feature>
<evidence type="ECO:0000256" key="1">
    <source>
        <dbReference type="SAM" id="MobiDB-lite"/>
    </source>
</evidence>
<dbReference type="AlphaFoldDB" id="A0AAD1YZD3"/>
<dbReference type="EMBL" id="OU503039">
    <property type="protein sequence ID" value="CAI9760291.1"/>
    <property type="molecule type" value="Genomic_DNA"/>
</dbReference>
<reference evidence="2" key="1">
    <citation type="submission" date="2023-05" db="EMBL/GenBank/DDBJ databases">
        <authorList>
            <person name="Huff M."/>
        </authorList>
    </citation>
    <scope>NUCLEOTIDE SEQUENCE</scope>
</reference>
<protein>
    <submittedName>
        <fullName evidence="2">Uncharacterized protein</fullName>
    </submittedName>
</protein>
<evidence type="ECO:0000313" key="2">
    <source>
        <dbReference type="EMBL" id="CAI9760291.1"/>
    </source>
</evidence>
<name>A0AAD1YZD3_9LAMI</name>
<proteinExistence type="predicted"/>
<gene>
    <name evidence="2" type="ORF">FPE_LOCUS7721</name>
</gene>
<dbReference type="Proteomes" id="UP000834106">
    <property type="component" value="Chromosome 4"/>
</dbReference>
<feature type="compositionally biased region" description="Low complexity" evidence="1">
    <location>
        <begin position="62"/>
        <end position="72"/>
    </location>
</feature>
<evidence type="ECO:0000313" key="3">
    <source>
        <dbReference type="Proteomes" id="UP000834106"/>
    </source>
</evidence>
<keyword evidence="3" id="KW-1185">Reference proteome</keyword>
<sequence length="106" mass="12065">MEFSDERSSDGKVWGLFKLPFRNQHSTKTSSSSGFTHYNQQQQSYNNHNNIDDNSQVEGPRAHGSSSVSSVARSLLPTRRRLKLDPASKLYFPCNNSVFCISFYEI</sequence>
<feature type="compositionally biased region" description="Low complexity" evidence="1">
    <location>
        <begin position="37"/>
        <end position="49"/>
    </location>
</feature>
<accession>A0AAD1YZD3</accession>
<feature type="region of interest" description="Disordered" evidence="1">
    <location>
        <begin position="24"/>
        <end position="72"/>
    </location>
</feature>
<organism evidence="2 3">
    <name type="scientific">Fraxinus pennsylvanica</name>
    <dbReference type="NCBI Taxonomy" id="56036"/>
    <lineage>
        <taxon>Eukaryota</taxon>
        <taxon>Viridiplantae</taxon>
        <taxon>Streptophyta</taxon>
        <taxon>Embryophyta</taxon>
        <taxon>Tracheophyta</taxon>
        <taxon>Spermatophyta</taxon>
        <taxon>Magnoliopsida</taxon>
        <taxon>eudicotyledons</taxon>
        <taxon>Gunneridae</taxon>
        <taxon>Pentapetalae</taxon>
        <taxon>asterids</taxon>
        <taxon>lamiids</taxon>
        <taxon>Lamiales</taxon>
        <taxon>Oleaceae</taxon>
        <taxon>Oleeae</taxon>
        <taxon>Fraxinus</taxon>
    </lineage>
</organism>